<keyword evidence="3" id="KW-1185">Reference proteome</keyword>
<protein>
    <submittedName>
        <fullName evidence="2">Uncharacterized protein</fullName>
    </submittedName>
</protein>
<feature type="chain" id="PRO_5016879995" evidence="1">
    <location>
        <begin position="25"/>
        <end position="99"/>
    </location>
</feature>
<sequence>MKFNRCSILLVLVVCAAVLAVATATEAAAAASKPPFLRNRRALLGAQGGHYGPASYMYGGFGPSWGYNRWGYGGMVRYPSIPDPVRMDTATDRRFAMIA</sequence>
<organism evidence="2 3">
    <name type="scientific">Tetradesmus obliquus</name>
    <name type="common">Green alga</name>
    <name type="synonym">Acutodesmus obliquus</name>
    <dbReference type="NCBI Taxonomy" id="3088"/>
    <lineage>
        <taxon>Eukaryota</taxon>
        <taxon>Viridiplantae</taxon>
        <taxon>Chlorophyta</taxon>
        <taxon>core chlorophytes</taxon>
        <taxon>Chlorophyceae</taxon>
        <taxon>CS clade</taxon>
        <taxon>Sphaeropleales</taxon>
        <taxon>Scenedesmaceae</taxon>
        <taxon>Tetradesmus</taxon>
    </lineage>
</organism>
<evidence type="ECO:0000313" key="2">
    <source>
        <dbReference type="EMBL" id="SZX75514.1"/>
    </source>
</evidence>
<evidence type="ECO:0000256" key="1">
    <source>
        <dbReference type="SAM" id="SignalP"/>
    </source>
</evidence>
<proteinExistence type="predicted"/>
<keyword evidence="1" id="KW-0732">Signal</keyword>
<dbReference type="AlphaFoldDB" id="A0A383WET4"/>
<dbReference type="EMBL" id="FNXT01001234">
    <property type="protein sequence ID" value="SZX75514.1"/>
    <property type="molecule type" value="Genomic_DNA"/>
</dbReference>
<evidence type="ECO:0000313" key="3">
    <source>
        <dbReference type="Proteomes" id="UP000256970"/>
    </source>
</evidence>
<reference evidence="2 3" key="1">
    <citation type="submission" date="2016-10" db="EMBL/GenBank/DDBJ databases">
        <authorList>
            <person name="Cai Z."/>
        </authorList>
    </citation>
    <scope>NUCLEOTIDE SEQUENCE [LARGE SCALE GENOMIC DNA]</scope>
</reference>
<accession>A0A383WET4</accession>
<feature type="signal peptide" evidence="1">
    <location>
        <begin position="1"/>
        <end position="24"/>
    </location>
</feature>
<dbReference type="Proteomes" id="UP000256970">
    <property type="component" value="Unassembled WGS sequence"/>
</dbReference>
<name>A0A383WET4_TETOB</name>
<gene>
    <name evidence="2" type="ORF">BQ4739_LOCUS15800</name>
</gene>